<organism evidence="2 3">
    <name type="scientific">Flammeovirga pectinis</name>
    <dbReference type="NCBI Taxonomy" id="2494373"/>
    <lineage>
        <taxon>Bacteria</taxon>
        <taxon>Pseudomonadati</taxon>
        <taxon>Bacteroidota</taxon>
        <taxon>Cytophagia</taxon>
        <taxon>Cytophagales</taxon>
        <taxon>Flammeovirgaceae</taxon>
        <taxon>Flammeovirga</taxon>
    </lineage>
</organism>
<gene>
    <name evidence="2" type="ORF">EI427_20580</name>
</gene>
<dbReference type="OrthoDB" id="9815116at2"/>
<evidence type="ECO:0000313" key="2">
    <source>
        <dbReference type="EMBL" id="AZQ64514.1"/>
    </source>
</evidence>
<dbReference type="RefSeq" id="WP_126618278.1">
    <property type="nucleotide sequence ID" value="NZ_CP034562.1"/>
</dbReference>
<dbReference type="Proteomes" id="UP000267268">
    <property type="component" value="Chromosome 1"/>
</dbReference>
<sequence length="256" mass="28352">MKDRQAKVIAIVNQKGGTGKTTTTTNLGVALGKLGNKVLLIDMDAQGNMTFHFGVQNDYTKSMANVLTEGVKIKNITIEREKIDIAPSDVSLADAELSMVNVEGREFILKTAVDKVRDRYDYILIDCAPALSILSINALTAADHILIPLQMEVLSMQGLSQILETVFQIKESLNDKLTILGILPVMFDKRRTVTHEIYNHIKENFGIRVLENNIGIDVRLVEAPSFGQSVFEYSPLSVGAMSYMRVARELLSIIPK</sequence>
<dbReference type="Gene3D" id="3.40.50.300">
    <property type="entry name" value="P-loop containing nucleotide triphosphate hydrolases"/>
    <property type="match status" value="1"/>
</dbReference>
<dbReference type="CDD" id="cd02042">
    <property type="entry name" value="ParAB_family"/>
    <property type="match status" value="1"/>
</dbReference>
<dbReference type="Pfam" id="PF13614">
    <property type="entry name" value="AAA_31"/>
    <property type="match status" value="1"/>
</dbReference>
<proteinExistence type="predicted"/>
<dbReference type="AlphaFoldDB" id="A0A3Q9FPE9"/>
<keyword evidence="3" id="KW-1185">Reference proteome</keyword>
<dbReference type="KEGG" id="fll:EI427_20580"/>
<dbReference type="InterPro" id="IPR050678">
    <property type="entry name" value="DNA_Partitioning_ATPase"/>
</dbReference>
<dbReference type="PANTHER" id="PTHR13696">
    <property type="entry name" value="P-LOOP CONTAINING NUCLEOSIDE TRIPHOSPHATE HYDROLASE"/>
    <property type="match status" value="1"/>
</dbReference>
<dbReference type="SUPFAM" id="SSF52540">
    <property type="entry name" value="P-loop containing nucleoside triphosphate hydrolases"/>
    <property type="match status" value="1"/>
</dbReference>
<accession>A0A3Q9FPE9</accession>
<name>A0A3Q9FPE9_9BACT</name>
<protein>
    <submittedName>
        <fullName evidence="2">ParA family protein</fullName>
    </submittedName>
</protein>
<reference evidence="2 3" key="1">
    <citation type="submission" date="2018-12" db="EMBL/GenBank/DDBJ databases">
        <title>Flammeovirga pectinis sp. nov., isolated from the gut of the Korean scallop, Patinopecten yessoensis.</title>
        <authorList>
            <person name="Bae J.-W."/>
            <person name="Jeong Y.-S."/>
            <person name="Kang W."/>
        </authorList>
    </citation>
    <scope>NUCLEOTIDE SEQUENCE [LARGE SCALE GENOMIC DNA]</scope>
    <source>
        <strain evidence="2 3">L12M1</strain>
    </source>
</reference>
<dbReference type="PANTHER" id="PTHR13696:SF52">
    <property type="entry name" value="PARA FAMILY PROTEIN CT_582"/>
    <property type="match status" value="1"/>
</dbReference>
<dbReference type="InterPro" id="IPR027417">
    <property type="entry name" value="P-loop_NTPase"/>
</dbReference>
<evidence type="ECO:0000259" key="1">
    <source>
        <dbReference type="Pfam" id="PF13614"/>
    </source>
</evidence>
<feature type="domain" description="AAA" evidence="1">
    <location>
        <begin position="6"/>
        <end position="179"/>
    </location>
</feature>
<dbReference type="FunFam" id="3.40.50.300:FF:000285">
    <property type="entry name" value="Sporulation initiation inhibitor Soj"/>
    <property type="match status" value="1"/>
</dbReference>
<dbReference type="EMBL" id="CP034562">
    <property type="protein sequence ID" value="AZQ64514.1"/>
    <property type="molecule type" value="Genomic_DNA"/>
</dbReference>
<dbReference type="InterPro" id="IPR025669">
    <property type="entry name" value="AAA_dom"/>
</dbReference>
<evidence type="ECO:0000313" key="3">
    <source>
        <dbReference type="Proteomes" id="UP000267268"/>
    </source>
</evidence>